<dbReference type="PANTHER" id="PTHR43591:SF24">
    <property type="entry name" value="2-METHOXY-6-POLYPRENYL-1,4-BENZOQUINOL METHYLASE, MITOCHONDRIAL"/>
    <property type="match status" value="1"/>
</dbReference>
<proteinExistence type="inferred from homology"/>
<dbReference type="InterPro" id="IPR029063">
    <property type="entry name" value="SAM-dependent_MTases_sf"/>
</dbReference>
<reference evidence="8 9" key="1">
    <citation type="submission" date="2007-07" db="EMBL/GenBank/DDBJ databases">
        <title>Complete sequence of chromosome of Xanthobacter autotrophicus Py2.</title>
        <authorList>
            <consortium name="US DOE Joint Genome Institute"/>
            <person name="Copeland A."/>
            <person name="Lucas S."/>
            <person name="Lapidus A."/>
            <person name="Barry K."/>
            <person name="Glavina del Rio T."/>
            <person name="Hammon N."/>
            <person name="Israni S."/>
            <person name="Dalin E."/>
            <person name="Tice H."/>
            <person name="Pitluck S."/>
            <person name="Sims D."/>
            <person name="Brettin T."/>
            <person name="Bruce D."/>
            <person name="Detter J.C."/>
            <person name="Han C."/>
            <person name="Tapia R."/>
            <person name="Brainard J."/>
            <person name="Schmutz J."/>
            <person name="Larimer F."/>
            <person name="Land M."/>
            <person name="Hauser L."/>
            <person name="Kyrpides N."/>
            <person name="Kim E."/>
            <person name="Ensigns S.A."/>
            <person name="Richardson P."/>
        </authorList>
    </citation>
    <scope>NUCLEOTIDE SEQUENCE [LARGE SCALE GENOMIC DNA]</scope>
    <source>
        <strain evidence="9">ATCC BAA-1158 / Py2</strain>
    </source>
</reference>
<dbReference type="InterPro" id="IPR023576">
    <property type="entry name" value="UbiE/COQ5_MeTrFase_CS"/>
</dbReference>
<keyword evidence="4 6" id="KW-0831">Ubiquinone biosynthesis</keyword>
<dbReference type="InterPro" id="IPR004033">
    <property type="entry name" value="UbiE/COQ5_MeTrFase"/>
</dbReference>
<feature type="binding site" evidence="6">
    <location>
        <position position="122"/>
    </location>
    <ligand>
        <name>S-adenosyl-L-methionine</name>
        <dbReference type="ChEBI" id="CHEBI:59789"/>
    </ligand>
</feature>
<dbReference type="EC" id="2.1.1.201" evidence="6"/>
<evidence type="ECO:0000313" key="8">
    <source>
        <dbReference type="EMBL" id="ABS67260.1"/>
    </source>
</evidence>
<evidence type="ECO:0000313" key="9">
    <source>
        <dbReference type="Proteomes" id="UP000002417"/>
    </source>
</evidence>
<dbReference type="Pfam" id="PF01209">
    <property type="entry name" value="Ubie_methyltran"/>
    <property type="match status" value="1"/>
</dbReference>
<comment type="pathway">
    <text evidence="6">Cofactor biosynthesis; ubiquinone biosynthesis.</text>
</comment>
<name>A7IGW7_XANP2</name>
<evidence type="ECO:0000256" key="5">
    <source>
        <dbReference type="ARBA" id="ARBA00022691"/>
    </source>
</evidence>
<comment type="catalytic activity">
    <reaction evidence="6">
        <text>a 2-methoxy-6-(all-trans-polyprenyl)benzene-1,4-diol + S-adenosyl-L-methionine = a 5-methoxy-2-methyl-3-(all-trans-polyprenyl)benzene-1,4-diol + S-adenosyl-L-homocysteine + H(+)</text>
        <dbReference type="Rhea" id="RHEA:28286"/>
        <dbReference type="Rhea" id="RHEA-COMP:10858"/>
        <dbReference type="Rhea" id="RHEA-COMP:10859"/>
        <dbReference type="ChEBI" id="CHEBI:15378"/>
        <dbReference type="ChEBI" id="CHEBI:57856"/>
        <dbReference type="ChEBI" id="CHEBI:59789"/>
        <dbReference type="ChEBI" id="CHEBI:84166"/>
        <dbReference type="ChEBI" id="CHEBI:84167"/>
        <dbReference type="EC" id="2.1.1.201"/>
    </reaction>
</comment>
<dbReference type="SUPFAM" id="SSF53335">
    <property type="entry name" value="S-adenosyl-L-methionine-dependent methyltransferases"/>
    <property type="match status" value="1"/>
</dbReference>
<feature type="binding site" evidence="6">
    <location>
        <begin position="171"/>
        <end position="172"/>
    </location>
    <ligand>
        <name>S-adenosyl-L-methionine</name>
        <dbReference type="ChEBI" id="CHEBI:59789"/>
    </ligand>
</feature>
<comment type="similarity">
    <text evidence="6">Belongs to the class I-like SAM-binding methyltransferase superfamily. MenG/UbiE family.</text>
</comment>
<organism evidence="8 9">
    <name type="scientific">Xanthobacter autotrophicus (strain ATCC BAA-1158 / Py2)</name>
    <dbReference type="NCBI Taxonomy" id="78245"/>
    <lineage>
        <taxon>Bacteria</taxon>
        <taxon>Pseudomonadati</taxon>
        <taxon>Pseudomonadota</taxon>
        <taxon>Alphaproteobacteria</taxon>
        <taxon>Hyphomicrobiales</taxon>
        <taxon>Xanthobacteraceae</taxon>
        <taxon>Xanthobacter</taxon>
    </lineage>
</organism>
<keyword evidence="3 6" id="KW-0808">Transferase</keyword>
<dbReference type="NCBIfam" id="TIGR01934">
    <property type="entry name" value="MenG_MenH_UbiE"/>
    <property type="match status" value="1"/>
</dbReference>
<dbReference type="UniPathway" id="UPA00232"/>
<dbReference type="HOGENOM" id="CLU_037990_0_0_5"/>
<dbReference type="GO" id="GO:0043770">
    <property type="term" value="F:demethylmenaquinone methyltransferase activity"/>
    <property type="evidence" value="ECO:0007669"/>
    <property type="project" value="UniProtKB-UniRule"/>
</dbReference>
<evidence type="ECO:0000256" key="7">
    <source>
        <dbReference type="SAM" id="MobiDB-lite"/>
    </source>
</evidence>
<feature type="region of interest" description="Disordered" evidence="7">
    <location>
        <begin position="1"/>
        <end position="54"/>
    </location>
</feature>
<dbReference type="PROSITE" id="PS01183">
    <property type="entry name" value="UBIE_1"/>
    <property type="match status" value="1"/>
</dbReference>
<dbReference type="GO" id="GO:0009234">
    <property type="term" value="P:menaquinone biosynthetic process"/>
    <property type="evidence" value="ECO:0007669"/>
    <property type="project" value="UniProtKB-UniRule"/>
</dbReference>
<comment type="catalytic activity">
    <reaction evidence="6">
        <text>a 2-demethylmenaquinol + S-adenosyl-L-methionine = a menaquinol + S-adenosyl-L-homocysteine + H(+)</text>
        <dbReference type="Rhea" id="RHEA:42640"/>
        <dbReference type="Rhea" id="RHEA-COMP:9539"/>
        <dbReference type="Rhea" id="RHEA-COMP:9563"/>
        <dbReference type="ChEBI" id="CHEBI:15378"/>
        <dbReference type="ChEBI" id="CHEBI:18151"/>
        <dbReference type="ChEBI" id="CHEBI:55437"/>
        <dbReference type="ChEBI" id="CHEBI:57856"/>
        <dbReference type="ChEBI" id="CHEBI:59789"/>
        <dbReference type="EC" id="2.1.1.163"/>
    </reaction>
</comment>
<comment type="caution">
    <text evidence="6">Lacks conserved residue(s) required for the propagation of feature annotation.</text>
</comment>
<dbReference type="NCBIfam" id="NF001242">
    <property type="entry name" value="PRK00216.1-3"/>
    <property type="match status" value="1"/>
</dbReference>
<sequence>MRATPALWRRPGSSDKVPARNNSVRPDSPMTDLNTDLNTDPNSQPGAGAPRTETHFGYRTVPLTEKQSLVDDVFHKVARRYDIMNDFMSGGLHRVWKDALVSKVRPPQGARPFELLDLAGGTGDVSFRVVKAGGAGTRATVADINAEMLAVGRERAEKRGLGDKVTFTEANAEALPFPDQSFDAVTIAFGIRNVPRIPLALTEMRRVLKPGGRAFVLEFSKVDVPLLDKIYEAYSFNVIPQLGKRVAGDAEPYQYLVESIRRFPNPDVFANMMREAGFSRVDFTRMTGGVVALHWGWRI</sequence>
<dbReference type="PANTHER" id="PTHR43591">
    <property type="entry name" value="METHYLTRANSFERASE"/>
    <property type="match status" value="1"/>
</dbReference>
<evidence type="ECO:0000256" key="3">
    <source>
        <dbReference type="ARBA" id="ARBA00022679"/>
    </source>
</evidence>
<dbReference type="EMBL" id="CP000781">
    <property type="protein sequence ID" value="ABS67260.1"/>
    <property type="molecule type" value="Genomic_DNA"/>
</dbReference>
<dbReference type="HAMAP" id="MF_01813">
    <property type="entry name" value="MenG_UbiE_methyltr"/>
    <property type="match status" value="1"/>
</dbReference>
<evidence type="ECO:0000256" key="6">
    <source>
        <dbReference type="HAMAP-Rule" id="MF_01813"/>
    </source>
</evidence>
<gene>
    <name evidence="6" type="primary">ubiE</name>
    <name evidence="8" type="ordered locus">Xaut_2016</name>
</gene>
<dbReference type="AlphaFoldDB" id="A7IGW7"/>
<dbReference type="CDD" id="cd02440">
    <property type="entry name" value="AdoMet_MTases"/>
    <property type="match status" value="1"/>
</dbReference>
<dbReference type="PROSITE" id="PS51608">
    <property type="entry name" value="SAM_MT_UBIE"/>
    <property type="match status" value="1"/>
</dbReference>
<evidence type="ECO:0000256" key="1">
    <source>
        <dbReference type="ARBA" id="ARBA00022428"/>
    </source>
</evidence>
<dbReference type="PhylomeDB" id="A7IGW7"/>
<keyword evidence="1 6" id="KW-0474">Menaquinone biosynthesis</keyword>
<evidence type="ECO:0000256" key="2">
    <source>
        <dbReference type="ARBA" id="ARBA00022603"/>
    </source>
</evidence>
<accession>A7IGW7</accession>
<feature type="compositionally biased region" description="Polar residues" evidence="7">
    <location>
        <begin position="20"/>
        <end position="45"/>
    </location>
</feature>
<comment type="function">
    <text evidence="6">Methyltransferase required for the conversion of demethylmenaquinol (DMKH2) to menaquinol (MKH2) and the conversion of 2-polyprenyl-6-methoxy-1,4-benzoquinol (DDMQH2) to 2-polyprenyl-3-methyl-6-methoxy-1,4-benzoquinol (DMQH2).</text>
</comment>
<keyword evidence="8" id="KW-0830">Ubiquinone</keyword>
<dbReference type="PROSITE" id="PS01184">
    <property type="entry name" value="UBIE_2"/>
    <property type="match status" value="1"/>
</dbReference>
<feature type="binding site" evidence="6">
    <location>
        <position position="143"/>
    </location>
    <ligand>
        <name>S-adenosyl-L-methionine</name>
        <dbReference type="ChEBI" id="CHEBI:59789"/>
    </ligand>
</feature>
<comment type="pathway">
    <text evidence="6">Quinol/quinone metabolism; menaquinone biosynthesis; menaquinol from 1,4-dihydroxy-2-naphthoate: step 2/2.</text>
</comment>
<dbReference type="GO" id="GO:0032259">
    <property type="term" value="P:methylation"/>
    <property type="evidence" value="ECO:0007669"/>
    <property type="project" value="UniProtKB-KW"/>
</dbReference>
<dbReference type="STRING" id="78245.Xaut_2016"/>
<dbReference type="eggNOG" id="COG2226">
    <property type="taxonomic scope" value="Bacteria"/>
</dbReference>
<dbReference type="EC" id="2.1.1.163" evidence="6"/>
<dbReference type="NCBIfam" id="NF001244">
    <property type="entry name" value="PRK00216.1-5"/>
    <property type="match status" value="1"/>
</dbReference>
<dbReference type="GO" id="GO:0009060">
    <property type="term" value="P:aerobic respiration"/>
    <property type="evidence" value="ECO:0007669"/>
    <property type="project" value="UniProtKB-UniRule"/>
</dbReference>
<dbReference type="UniPathway" id="UPA00079">
    <property type="reaction ID" value="UER00169"/>
</dbReference>
<dbReference type="Gene3D" id="3.40.50.150">
    <property type="entry name" value="Vaccinia Virus protein VP39"/>
    <property type="match status" value="1"/>
</dbReference>
<dbReference type="GO" id="GO:0008425">
    <property type="term" value="F:2-methoxy-6-polyprenyl-1,4-benzoquinol methyltransferase activity"/>
    <property type="evidence" value="ECO:0007669"/>
    <property type="project" value="UniProtKB-UniRule"/>
</dbReference>
<keyword evidence="2 6" id="KW-0489">Methyltransferase</keyword>
<dbReference type="KEGG" id="xau:Xaut_2016"/>
<keyword evidence="9" id="KW-1185">Reference proteome</keyword>
<dbReference type="Proteomes" id="UP000002417">
    <property type="component" value="Chromosome"/>
</dbReference>
<keyword evidence="5 6" id="KW-0949">S-adenosyl-L-methionine</keyword>
<evidence type="ECO:0000256" key="4">
    <source>
        <dbReference type="ARBA" id="ARBA00022688"/>
    </source>
</evidence>
<protein>
    <recommendedName>
        <fullName evidence="6">Ubiquinone/menaquinone biosynthesis C-methyltransferase UbiE</fullName>
        <ecNumber evidence="6">2.1.1.163</ecNumber>
        <ecNumber evidence="6">2.1.1.201</ecNumber>
    </recommendedName>
    <alternativeName>
        <fullName evidence="6">2-methoxy-6-polyprenyl-1,4-benzoquinol methylase</fullName>
    </alternativeName>
    <alternativeName>
        <fullName evidence="6">Demethylmenaquinone methyltransferase</fullName>
    </alternativeName>
</protein>